<keyword evidence="2" id="KW-1185">Reference proteome</keyword>
<protein>
    <submittedName>
        <fullName evidence="1">Glycoside hydrolase family 79 protein</fullName>
    </submittedName>
</protein>
<dbReference type="EMBL" id="MU266398">
    <property type="protein sequence ID" value="KAH7925637.1"/>
    <property type="molecule type" value="Genomic_DNA"/>
</dbReference>
<evidence type="ECO:0000313" key="1">
    <source>
        <dbReference type="EMBL" id="KAH7925637.1"/>
    </source>
</evidence>
<sequence>MGPANLCAVAWILCLASIARGAVTVYSQIPLGDSTGTAAAAAYTAAAEYDPTVLTPPPIPVGLTTQFSIQLQDSTSAVDGLSIQQAGSFLGYSIEFSVISQVPFLNLMANIRERAGEIHIRVGGNTQETATLVDTLPDDAMITKIAGSSGNTEQTPILVYTPEVLNLLGNISALVNVKWFLGIPFNDTTNLRLGIAEVGEAVLSPPGYLLGFQVGNEPDLYADHGLRNSTYSPSDYYDDFGVVVDAIANDAHIPVRNNLVAPSVSGTWTPEMVWATGFISTYSSSLGYLAVEHYPNDNCYTEYGIGTPADPQALFPSYLSHDAATNLVAPYLNSTIVAQQAGKPFLMFETNTASCGGFPGISDSFGATLWAVDYGLQMAYSNFSGAMLHVGGQDAYYNSSFHQWTVGAIYYATLVIAEAFGPSGTSQIIDLDANSGNVYTPGYAIYENGGPARLVLINYVTDPSGAGDYTATFSIGGGDVGQANGTPAQVQVKYLQAPSVSEKYNISWAGQTFGANFGSDGRLQGDLSVDTISCDQSTSTCSVTVPAPGVALVFLTSAAFSESNPSSTETFPTTAVTNTVNTASINASVLATSNGMSGADWHLASTSKEDLSSALGVRAGVLAIAMSVVTSAAYLILWF</sequence>
<reference evidence="1" key="1">
    <citation type="journal article" date="2021" name="New Phytol.">
        <title>Evolutionary innovations through gain and loss of genes in the ectomycorrhizal Boletales.</title>
        <authorList>
            <person name="Wu G."/>
            <person name="Miyauchi S."/>
            <person name="Morin E."/>
            <person name="Kuo A."/>
            <person name="Drula E."/>
            <person name="Varga T."/>
            <person name="Kohler A."/>
            <person name="Feng B."/>
            <person name="Cao Y."/>
            <person name="Lipzen A."/>
            <person name="Daum C."/>
            <person name="Hundley H."/>
            <person name="Pangilinan J."/>
            <person name="Johnson J."/>
            <person name="Barry K."/>
            <person name="LaButti K."/>
            <person name="Ng V."/>
            <person name="Ahrendt S."/>
            <person name="Min B."/>
            <person name="Choi I.G."/>
            <person name="Park H."/>
            <person name="Plett J.M."/>
            <person name="Magnuson J."/>
            <person name="Spatafora J.W."/>
            <person name="Nagy L.G."/>
            <person name="Henrissat B."/>
            <person name="Grigoriev I.V."/>
            <person name="Yang Z.L."/>
            <person name="Xu J."/>
            <person name="Martin F.M."/>
        </authorList>
    </citation>
    <scope>NUCLEOTIDE SEQUENCE</scope>
    <source>
        <strain evidence="1">KUC20120723A-06</strain>
    </source>
</reference>
<dbReference type="Proteomes" id="UP000790709">
    <property type="component" value="Unassembled WGS sequence"/>
</dbReference>
<name>A0ACB8BLA4_9AGAM</name>
<proteinExistence type="predicted"/>
<organism evidence="1 2">
    <name type="scientific">Leucogyrophana mollusca</name>
    <dbReference type="NCBI Taxonomy" id="85980"/>
    <lineage>
        <taxon>Eukaryota</taxon>
        <taxon>Fungi</taxon>
        <taxon>Dikarya</taxon>
        <taxon>Basidiomycota</taxon>
        <taxon>Agaricomycotina</taxon>
        <taxon>Agaricomycetes</taxon>
        <taxon>Agaricomycetidae</taxon>
        <taxon>Boletales</taxon>
        <taxon>Boletales incertae sedis</taxon>
        <taxon>Leucogyrophana</taxon>
    </lineage>
</organism>
<evidence type="ECO:0000313" key="2">
    <source>
        <dbReference type="Proteomes" id="UP000790709"/>
    </source>
</evidence>
<gene>
    <name evidence="1" type="ORF">BV22DRAFT_1104829</name>
</gene>
<accession>A0ACB8BLA4</accession>
<comment type="caution">
    <text evidence="1">The sequence shown here is derived from an EMBL/GenBank/DDBJ whole genome shotgun (WGS) entry which is preliminary data.</text>
</comment>
<keyword evidence="1" id="KW-0378">Hydrolase</keyword>